<gene>
    <name evidence="10" type="ORF">PIIN_04431</name>
</gene>
<dbReference type="GO" id="GO:0043153">
    <property type="term" value="P:entrainment of circadian clock by photoperiod"/>
    <property type="evidence" value="ECO:0007669"/>
    <property type="project" value="TreeGrafter"/>
</dbReference>
<dbReference type="PROSITE" id="PS00394">
    <property type="entry name" value="DNA_PHOTOLYASES_1_1"/>
    <property type="match status" value="1"/>
</dbReference>
<evidence type="ECO:0000313" key="11">
    <source>
        <dbReference type="Proteomes" id="UP000007148"/>
    </source>
</evidence>
<dbReference type="eggNOG" id="KOG0133">
    <property type="taxonomic scope" value="Eukaryota"/>
</dbReference>
<dbReference type="GO" id="GO:0003677">
    <property type="term" value="F:DNA binding"/>
    <property type="evidence" value="ECO:0007669"/>
    <property type="project" value="TreeGrafter"/>
</dbReference>
<dbReference type="Pfam" id="PF00875">
    <property type="entry name" value="DNA_photolyase"/>
    <property type="match status" value="1"/>
</dbReference>
<evidence type="ECO:0000259" key="9">
    <source>
        <dbReference type="PROSITE" id="PS51645"/>
    </source>
</evidence>
<keyword evidence="4 6" id="KW-0274">FAD</keyword>
<dbReference type="InterPro" id="IPR006050">
    <property type="entry name" value="DNA_photolyase_N"/>
</dbReference>
<comment type="caution">
    <text evidence="10">The sequence shown here is derived from an EMBL/GenBank/DDBJ whole genome shotgun (WGS) entry which is preliminary data.</text>
</comment>
<feature type="site" description="Electron transfer via tryptophanyl radical" evidence="7">
    <location>
        <position position="420"/>
    </location>
</feature>
<dbReference type="STRING" id="1109443.G4TGN7"/>
<name>G4TGN7_SERID</name>
<dbReference type="InterPro" id="IPR036134">
    <property type="entry name" value="Crypto/Photolyase_FAD-like_sf"/>
</dbReference>
<dbReference type="GO" id="GO:0005634">
    <property type="term" value="C:nucleus"/>
    <property type="evidence" value="ECO:0007669"/>
    <property type="project" value="TreeGrafter"/>
</dbReference>
<dbReference type="GO" id="GO:0003904">
    <property type="term" value="F:deoxyribodipyrimidine photo-lyase activity"/>
    <property type="evidence" value="ECO:0007669"/>
    <property type="project" value="TreeGrafter"/>
</dbReference>
<keyword evidence="3 6" id="KW-0285">Flavoprotein</keyword>
<dbReference type="GO" id="GO:0005737">
    <property type="term" value="C:cytoplasm"/>
    <property type="evidence" value="ECO:0007669"/>
    <property type="project" value="TreeGrafter"/>
</dbReference>
<evidence type="ECO:0000256" key="3">
    <source>
        <dbReference type="ARBA" id="ARBA00022630"/>
    </source>
</evidence>
<dbReference type="OrthoDB" id="435881at2759"/>
<dbReference type="GO" id="GO:0071949">
    <property type="term" value="F:FAD binding"/>
    <property type="evidence" value="ECO:0007669"/>
    <property type="project" value="TreeGrafter"/>
</dbReference>
<dbReference type="InterPro" id="IPR005101">
    <property type="entry name" value="Cryptochr/Photolyase_FAD-bd"/>
</dbReference>
<reference evidence="10 11" key="1">
    <citation type="journal article" date="2011" name="PLoS Pathog.">
        <title>Endophytic Life Strategies Decoded by Genome and Transcriptome Analyses of the Mutualistic Root Symbiont Piriformospora indica.</title>
        <authorList>
            <person name="Zuccaro A."/>
            <person name="Lahrmann U."/>
            <person name="Guldener U."/>
            <person name="Langen G."/>
            <person name="Pfiffi S."/>
            <person name="Biedenkopf D."/>
            <person name="Wong P."/>
            <person name="Samans B."/>
            <person name="Grimm C."/>
            <person name="Basiewicz M."/>
            <person name="Murat C."/>
            <person name="Martin F."/>
            <person name="Kogel K.H."/>
        </authorList>
    </citation>
    <scope>NUCLEOTIDE SEQUENCE [LARGE SCALE GENOMIC DNA]</scope>
    <source>
        <strain evidence="10 11">DSM 11827</strain>
    </source>
</reference>
<feature type="site" description="Electron transfer via tryptophanyl radical" evidence="7">
    <location>
        <position position="473"/>
    </location>
</feature>
<feature type="binding site" evidence="6">
    <location>
        <begin position="486"/>
        <end position="488"/>
    </location>
    <ligand>
        <name>FAD</name>
        <dbReference type="ChEBI" id="CHEBI:57692"/>
    </ligand>
</feature>
<dbReference type="PROSITE" id="PS51645">
    <property type="entry name" value="PHR_CRY_ALPHA_BETA"/>
    <property type="match status" value="1"/>
</dbReference>
<feature type="site" description="Electron transfer via tryptophanyl radical" evidence="7">
    <location>
        <position position="496"/>
    </location>
</feature>
<dbReference type="FunFam" id="1.10.579.10:FF:000003">
    <property type="entry name" value="Deoxyribodipyrimidine photo-lyase"/>
    <property type="match status" value="1"/>
</dbReference>
<keyword evidence="11" id="KW-1185">Reference proteome</keyword>
<feature type="binding site" evidence="6">
    <location>
        <begin position="344"/>
        <end position="348"/>
    </location>
    <ligand>
        <name>FAD</name>
        <dbReference type="ChEBI" id="CHEBI:57692"/>
    </ligand>
</feature>
<dbReference type="Gene3D" id="1.25.40.80">
    <property type="match status" value="1"/>
</dbReference>
<dbReference type="InterPro" id="IPR036155">
    <property type="entry name" value="Crypto/Photolyase_N_sf"/>
</dbReference>
<dbReference type="AlphaFoldDB" id="G4TGN7"/>
<organism evidence="10 11">
    <name type="scientific">Serendipita indica (strain DSM 11827)</name>
    <name type="common">Root endophyte fungus</name>
    <name type="synonym">Piriformospora indica</name>
    <dbReference type="NCBI Taxonomy" id="1109443"/>
    <lineage>
        <taxon>Eukaryota</taxon>
        <taxon>Fungi</taxon>
        <taxon>Dikarya</taxon>
        <taxon>Basidiomycota</taxon>
        <taxon>Agaricomycotina</taxon>
        <taxon>Agaricomycetes</taxon>
        <taxon>Sebacinales</taxon>
        <taxon>Serendipitaceae</taxon>
        <taxon>Serendipita</taxon>
    </lineage>
</organism>
<evidence type="ECO:0000256" key="2">
    <source>
        <dbReference type="ARBA" id="ARBA00005862"/>
    </source>
</evidence>
<evidence type="ECO:0000256" key="6">
    <source>
        <dbReference type="PIRSR" id="PIRSR602081-1"/>
    </source>
</evidence>
<dbReference type="InterPro" id="IPR014729">
    <property type="entry name" value="Rossmann-like_a/b/a_fold"/>
</dbReference>
<comment type="similarity">
    <text evidence="2">Belongs to the DNA photolyase class-1 family.</text>
</comment>
<keyword evidence="10" id="KW-0456">Lyase</keyword>
<keyword evidence="5" id="KW-0157">Chromophore</keyword>
<dbReference type="InterPro" id="IPR018394">
    <property type="entry name" value="DNA_photolyase_1_CS_C"/>
</dbReference>
<dbReference type="SUPFAM" id="SSF52425">
    <property type="entry name" value="Cryptochrome/photolyase, N-terminal domain"/>
    <property type="match status" value="1"/>
</dbReference>
<dbReference type="HOGENOM" id="CLU_010348_2_1_1"/>
<feature type="binding site" evidence="6">
    <location>
        <begin position="388"/>
        <end position="395"/>
    </location>
    <ligand>
        <name>FAD</name>
        <dbReference type="ChEBI" id="CHEBI:57692"/>
    </ligand>
</feature>
<comment type="cofactor">
    <cofactor evidence="6">
        <name>FAD</name>
        <dbReference type="ChEBI" id="CHEBI:57692"/>
    </cofactor>
    <text evidence="6">Binds 1 FAD per subunit.</text>
</comment>
<dbReference type="EMBL" id="CAFZ01000084">
    <property type="protein sequence ID" value="CCA70494.1"/>
    <property type="molecule type" value="Genomic_DNA"/>
</dbReference>
<dbReference type="Pfam" id="PF03441">
    <property type="entry name" value="FAD_binding_7"/>
    <property type="match status" value="1"/>
</dbReference>
<dbReference type="OMA" id="YTVFTPY"/>
<proteinExistence type="inferred from homology"/>
<evidence type="ECO:0000256" key="7">
    <source>
        <dbReference type="PIRSR" id="PIRSR602081-2"/>
    </source>
</evidence>
<feature type="compositionally biased region" description="Basic and acidic residues" evidence="8">
    <location>
        <begin position="1"/>
        <end position="11"/>
    </location>
</feature>
<evidence type="ECO:0000256" key="4">
    <source>
        <dbReference type="ARBA" id="ARBA00022827"/>
    </source>
</evidence>
<dbReference type="GO" id="GO:0006139">
    <property type="term" value="P:nucleobase-containing compound metabolic process"/>
    <property type="evidence" value="ECO:0007669"/>
    <property type="project" value="UniProtKB-ARBA"/>
</dbReference>
<dbReference type="PANTHER" id="PTHR11455">
    <property type="entry name" value="CRYPTOCHROME"/>
    <property type="match status" value="1"/>
</dbReference>
<dbReference type="Gene3D" id="3.40.50.620">
    <property type="entry name" value="HUPs"/>
    <property type="match status" value="1"/>
</dbReference>
<dbReference type="PANTHER" id="PTHR11455:SF18">
    <property type="entry name" value="SI:CH1073-390K14.1"/>
    <property type="match status" value="1"/>
</dbReference>
<protein>
    <submittedName>
        <fullName evidence="10">Related to deoxyribodipyrimidine photo-lyase PHR</fullName>
    </submittedName>
</protein>
<feature type="binding site" evidence="6">
    <location>
        <position position="332"/>
    </location>
    <ligand>
        <name>FAD</name>
        <dbReference type="ChEBI" id="CHEBI:57692"/>
    </ligand>
</feature>
<evidence type="ECO:0000256" key="8">
    <source>
        <dbReference type="SAM" id="MobiDB-lite"/>
    </source>
</evidence>
<evidence type="ECO:0000256" key="5">
    <source>
        <dbReference type="ARBA" id="ARBA00022991"/>
    </source>
</evidence>
<feature type="domain" description="Photolyase/cryptochrome alpha/beta" evidence="9">
    <location>
        <begin position="67"/>
        <end position="205"/>
    </location>
</feature>
<dbReference type="Proteomes" id="UP000007148">
    <property type="component" value="Unassembled WGS sequence"/>
</dbReference>
<dbReference type="GO" id="GO:0006950">
    <property type="term" value="P:response to stress"/>
    <property type="evidence" value="ECO:0007669"/>
    <property type="project" value="UniProtKB-ARBA"/>
</dbReference>
<evidence type="ECO:0000256" key="1">
    <source>
        <dbReference type="ARBA" id="ARBA00001932"/>
    </source>
</evidence>
<evidence type="ECO:0000313" key="10">
    <source>
        <dbReference type="EMBL" id="CCA70494.1"/>
    </source>
</evidence>
<dbReference type="InterPro" id="IPR002081">
    <property type="entry name" value="Cryptochrome/DNA_photolyase_1"/>
</dbReference>
<feature type="binding site" evidence="6">
    <location>
        <position position="385"/>
    </location>
    <ligand>
        <name>FAD</name>
        <dbReference type="ChEBI" id="CHEBI:57692"/>
    </ligand>
</feature>
<dbReference type="SUPFAM" id="SSF48173">
    <property type="entry name" value="Cryptochrome/photolyase FAD-binding domain"/>
    <property type="match status" value="1"/>
</dbReference>
<dbReference type="InParanoid" id="G4TGN7"/>
<accession>G4TGN7</accession>
<comment type="cofactor">
    <cofactor evidence="1">
        <name>(6R)-5,10-methylene-5,6,7,8-tetrahydrofolate</name>
        <dbReference type="ChEBI" id="CHEBI:15636"/>
    </cofactor>
</comment>
<sequence length="585" mass="67277">MPSKRTLEDARLPPNKRQNNGHKRAPDMYYRVASLENANRARETPPVSLLQQAVREAKQESPSGGDTAVYWMRMEDMRVDDNRAAAAASAFALKHNIPLIVIFIFSPQDYAAHDRGPRRIDFTLRNLDTLKEKLDRLNIPLYAISHSPRKTLPDKVIELMESWNAKALFANLEEYEIDEARRDIKVISLAKEKGIFCDFHEDKLVVPPFKLSTQQGKQFAVFSPWCRAWKQYIDKHPECLVQAPAIQANPASIRDDKKYTSLFDVTIPQHLPGFELEDAEKMEKCWPAGTDAARDALKRFLTTKYRVGQLDVPLLNNGAKTVSKNDTRLGRYSQDRDMADRDSSSRMSPYLSAGVISARELIRETMKFQGVNKINMERDNGGGMWVSEIGWRDFYSHVLSAFPHVSMGRPFQEKYADIKWETDESVFEAWKNGMTGYPIVDATMRQLKAHGWVHNRTRMIVAMFLTKDLMMDWRLGEKWFMQQLIDGDLANNNGGWQWSASTGVDPQPYFRIFNPILQSEKADPSGDFIRHFVPELKHLKGKAIHEPSKHLSEEQFKKLGYPKPIVDHHEARDRAIRRFQNPGSL</sequence>
<dbReference type="Gene3D" id="1.10.579.10">
    <property type="entry name" value="DNA Cyclobutane Dipyrimidine Photolyase, subunit A, domain 3"/>
    <property type="match status" value="1"/>
</dbReference>
<feature type="region of interest" description="Disordered" evidence="8">
    <location>
        <begin position="1"/>
        <end position="26"/>
    </location>
</feature>
<dbReference type="GO" id="GO:0032922">
    <property type="term" value="P:circadian regulation of gene expression"/>
    <property type="evidence" value="ECO:0007669"/>
    <property type="project" value="TreeGrafter"/>
</dbReference>